<evidence type="ECO:0000313" key="10">
    <source>
        <dbReference type="Proteomes" id="UP001431572"/>
    </source>
</evidence>
<comment type="cofactor">
    <cofactor evidence="7">
        <name>Zn(2+)</name>
        <dbReference type="ChEBI" id="CHEBI:29105"/>
    </cofactor>
    <text evidence="7">Binds 3 Zn(2+) ions.</text>
</comment>
<feature type="binding site" evidence="7">
    <location>
        <position position="235"/>
    </location>
    <ligand>
        <name>Zn(2+)</name>
        <dbReference type="ChEBI" id="CHEBI:29105"/>
        <label>3</label>
    </ligand>
</feature>
<feature type="domain" description="Xylose isomerase-like TIM barrel" evidence="8">
    <location>
        <begin position="17"/>
        <end position="273"/>
    </location>
</feature>
<dbReference type="InterPro" id="IPR001719">
    <property type="entry name" value="AP_endonuc_2"/>
</dbReference>
<dbReference type="InterPro" id="IPR018246">
    <property type="entry name" value="AP_endonuc_F2_Zn_BS"/>
</dbReference>
<dbReference type="CDD" id="cd00019">
    <property type="entry name" value="AP2Ec"/>
    <property type="match status" value="1"/>
</dbReference>
<gene>
    <name evidence="7" type="primary">nfo</name>
    <name evidence="9" type="ORF">OZ401_001734</name>
</gene>
<comment type="similarity">
    <text evidence="1 7">Belongs to the AP endonuclease 2 family.</text>
</comment>
<keyword evidence="4 7" id="KW-0378">Hydrolase</keyword>
<protein>
    <recommendedName>
        <fullName evidence="7">Probable endonuclease 4</fullName>
        <ecNumber evidence="7">3.1.21.2</ecNumber>
    </recommendedName>
    <alternativeName>
        <fullName evidence="7">Endodeoxyribonuclease IV</fullName>
    </alternativeName>
    <alternativeName>
        <fullName evidence="7">Endonuclease IV</fullName>
    </alternativeName>
</protein>
<reference evidence="9" key="1">
    <citation type="journal article" date="2024" name="Nature">
        <title>Anoxygenic phototroph of the Chloroflexota uses a type I reaction centre.</title>
        <authorList>
            <person name="Tsuji J.M."/>
            <person name="Shaw N.A."/>
            <person name="Nagashima S."/>
            <person name="Venkiteswaran J.J."/>
            <person name="Schiff S.L."/>
            <person name="Watanabe T."/>
            <person name="Fukui M."/>
            <person name="Hanada S."/>
            <person name="Tank M."/>
            <person name="Neufeld J.D."/>
        </authorList>
    </citation>
    <scope>NUCLEOTIDE SEQUENCE</scope>
    <source>
        <strain evidence="9">L227-S17</strain>
    </source>
</reference>
<organism evidence="9 10">
    <name type="scientific">Candidatus Chlorohelix allophototropha</name>
    <dbReference type="NCBI Taxonomy" id="3003348"/>
    <lineage>
        <taxon>Bacteria</taxon>
        <taxon>Bacillati</taxon>
        <taxon>Chloroflexota</taxon>
        <taxon>Chloroflexia</taxon>
        <taxon>Candidatus Chloroheliales</taxon>
        <taxon>Candidatus Chloroheliaceae</taxon>
        <taxon>Candidatus Chlorohelix</taxon>
    </lineage>
</organism>
<dbReference type="InterPro" id="IPR013022">
    <property type="entry name" value="Xyl_isomerase-like_TIM-brl"/>
</dbReference>
<feature type="binding site" evidence="7">
    <location>
        <position position="233"/>
    </location>
    <ligand>
        <name>Zn(2+)</name>
        <dbReference type="ChEBI" id="CHEBI:29105"/>
        <label>3</label>
    </ligand>
</feature>
<evidence type="ECO:0000259" key="8">
    <source>
        <dbReference type="Pfam" id="PF01261"/>
    </source>
</evidence>
<evidence type="ECO:0000256" key="4">
    <source>
        <dbReference type="ARBA" id="ARBA00022801"/>
    </source>
</evidence>
<feature type="binding site" evidence="7">
    <location>
        <position position="220"/>
    </location>
    <ligand>
        <name>Zn(2+)</name>
        <dbReference type="ChEBI" id="CHEBI:29105"/>
        <label>2</label>
    </ligand>
</feature>
<evidence type="ECO:0000256" key="7">
    <source>
        <dbReference type="HAMAP-Rule" id="MF_00152"/>
    </source>
</evidence>
<comment type="function">
    <text evidence="7">Endonuclease IV plays a role in DNA repair. It cleaves phosphodiester bonds at apurinic or apyrimidinic (AP) sites, generating a 3'-hydroxyl group and a 5'-terminal sugar phosphate.</text>
</comment>
<dbReference type="EC" id="3.1.21.2" evidence="7"/>
<keyword evidence="6 7" id="KW-0234">DNA repair</keyword>
<dbReference type="PROSITE" id="PS00731">
    <property type="entry name" value="AP_NUCLEASE_F2_3"/>
    <property type="match status" value="1"/>
</dbReference>
<accession>A0ABY9AYE4</accession>
<dbReference type="Gene3D" id="3.20.20.150">
    <property type="entry name" value="Divalent-metal-dependent TIM barrel enzymes"/>
    <property type="match status" value="1"/>
</dbReference>
<evidence type="ECO:0000256" key="2">
    <source>
        <dbReference type="ARBA" id="ARBA00022723"/>
    </source>
</evidence>
<dbReference type="HAMAP" id="MF_00152">
    <property type="entry name" value="Nfo"/>
    <property type="match status" value="1"/>
</dbReference>
<keyword evidence="3 7" id="KW-0227">DNA damage</keyword>
<dbReference type="PANTHER" id="PTHR21445">
    <property type="entry name" value="ENDONUCLEASE IV ENDODEOXYRIBONUCLEASE IV"/>
    <property type="match status" value="1"/>
</dbReference>
<evidence type="ECO:0000256" key="6">
    <source>
        <dbReference type="ARBA" id="ARBA00023204"/>
    </source>
</evidence>
<feature type="binding site" evidence="7">
    <location>
        <position position="186"/>
    </location>
    <ligand>
        <name>Zn(2+)</name>
        <dbReference type="ChEBI" id="CHEBI:29105"/>
        <label>3</label>
    </ligand>
</feature>
<dbReference type="PROSITE" id="PS51432">
    <property type="entry name" value="AP_NUCLEASE_F2_4"/>
    <property type="match status" value="1"/>
</dbReference>
<dbReference type="PANTHER" id="PTHR21445:SF0">
    <property type="entry name" value="APURINIC-APYRIMIDINIC ENDONUCLEASE"/>
    <property type="match status" value="1"/>
</dbReference>
<evidence type="ECO:0000256" key="1">
    <source>
        <dbReference type="ARBA" id="ARBA00005340"/>
    </source>
</evidence>
<dbReference type="PROSITE" id="PS00729">
    <property type="entry name" value="AP_NUCLEASE_F2_1"/>
    <property type="match status" value="1"/>
</dbReference>
<dbReference type="Pfam" id="PF01261">
    <property type="entry name" value="AP_endonuc_2"/>
    <property type="match status" value="1"/>
</dbReference>
<proteinExistence type="inferred from homology"/>
<keyword evidence="5 7" id="KW-0862">Zinc</keyword>
<keyword evidence="10" id="KW-1185">Reference proteome</keyword>
<feature type="binding site" evidence="7">
    <location>
        <position position="183"/>
    </location>
    <ligand>
        <name>Zn(2+)</name>
        <dbReference type="ChEBI" id="CHEBI:29105"/>
        <label>2</label>
    </ligand>
</feature>
<dbReference type="SUPFAM" id="SSF51658">
    <property type="entry name" value="Xylose isomerase-like"/>
    <property type="match status" value="1"/>
</dbReference>
<feature type="binding site" evidence="7">
    <location>
        <position position="149"/>
    </location>
    <ligand>
        <name>Zn(2+)</name>
        <dbReference type="ChEBI" id="CHEBI:29105"/>
        <label>2</label>
    </ligand>
</feature>
<comment type="catalytic activity">
    <reaction evidence="7">
        <text>Endonucleolytic cleavage to 5'-phosphooligonucleotide end-products.</text>
        <dbReference type="EC" id="3.1.21.2"/>
    </reaction>
</comment>
<dbReference type="NCBIfam" id="TIGR00587">
    <property type="entry name" value="nfo"/>
    <property type="match status" value="1"/>
</dbReference>
<evidence type="ECO:0000256" key="3">
    <source>
        <dbReference type="ARBA" id="ARBA00022763"/>
    </source>
</evidence>
<keyword evidence="2 7" id="KW-0479">Metal-binding</keyword>
<dbReference type="SMART" id="SM00518">
    <property type="entry name" value="AP2Ec"/>
    <property type="match status" value="1"/>
</dbReference>
<name>A0ABY9AYE4_9CHLR</name>
<dbReference type="PROSITE" id="PS00730">
    <property type="entry name" value="AP_NUCLEASE_F2_2"/>
    <property type="match status" value="1"/>
</dbReference>
<dbReference type="Proteomes" id="UP001431572">
    <property type="component" value="Chromosome 1"/>
</dbReference>
<evidence type="ECO:0000313" key="9">
    <source>
        <dbReference type="EMBL" id="WJW65954.1"/>
    </source>
</evidence>
<dbReference type="RefSeq" id="WP_341467841.1">
    <property type="nucleotide sequence ID" value="NZ_CP128399.1"/>
</dbReference>
<feature type="binding site" evidence="7">
    <location>
        <position position="106"/>
    </location>
    <ligand>
        <name>Zn(2+)</name>
        <dbReference type="ChEBI" id="CHEBI:29105"/>
        <label>1</label>
    </ligand>
</feature>
<dbReference type="InterPro" id="IPR036237">
    <property type="entry name" value="Xyl_isomerase-like_sf"/>
</dbReference>
<dbReference type="EMBL" id="CP128399">
    <property type="protein sequence ID" value="WJW65954.1"/>
    <property type="molecule type" value="Genomic_DNA"/>
</dbReference>
<keyword evidence="7" id="KW-0540">Nuclease</keyword>
<feature type="binding site" evidence="7">
    <location>
        <position position="265"/>
    </location>
    <ligand>
        <name>Zn(2+)</name>
        <dbReference type="ChEBI" id="CHEBI:29105"/>
        <label>2</label>
    </ligand>
</feature>
<sequence>MLIGAHMSVAGGLHLAFERAAKAGCSAMQIFTRNERQWQSRPLNEAEIASWQNARSTSEVGPILSHDSYLINLASPLEEGWEKSQTAFKDELLRCAILGIPYLVTHAGSHVGSGEEFALQRVADALNRVIDEFSESGIPGIEQVTVLLETTAGQGTAIGYRFEHWGTIFEKLKRPERVGVCFDTCHVFAAGYDLTTPEGYEDTMAQFHRYIGLEKLKAFHMNDSKKGLGSRVDRHEHIGQGAMGLEPFRFIMNDVRLAEIPKVLETPKGQEGLEDIENLARLRSLIEAA</sequence>
<evidence type="ECO:0000256" key="5">
    <source>
        <dbReference type="ARBA" id="ARBA00022833"/>
    </source>
</evidence>
<keyword evidence="7" id="KW-0255">Endonuclease</keyword>
<feature type="binding site" evidence="7">
    <location>
        <position position="66"/>
    </location>
    <ligand>
        <name>Zn(2+)</name>
        <dbReference type="ChEBI" id="CHEBI:29105"/>
        <label>1</label>
    </ligand>
</feature>
<feature type="binding site" evidence="7">
    <location>
        <position position="149"/>
    </location>
    <ligand>
        <name>Zn(2+)</name>
        <dbReference type="ChEBI" id="CHEBI:29105"/>
        <label>1</label>
    </ligand>
</feature>